<dbReference type="Proteomes" id="UP000282759">
    <property type="component" value="Unassembled WGS sequence"/>
</dbReference>
<evidence type="ECO:0000259" key="1">
    <source>
        <dbReference type="Pfam" id="PF13568"/>
    </source>
</evidence>
<keyword evidence="3" id="KW-1185">Reference proteome</keyword>
<protein>
    <submittedName>
        <fullName evidence="2">PorT family protein</fullName>
    </submittedName>
</protein>
<dbReference type="OrthoDB" id="1150878at2"/>
<feature type="domain" description="Outer membrane protein beta-barrel" evidence="1">
    <location>
        <begin position="38"/>
        <end position="232"/>
    </location>
</feature>
<dbReference type="InterPro" id="IPR025665">
    <property type="entry name" value="Beta-barrel_OMP_2"/>
</dbReference>
<sequence>MADFNLLDIFTGDFNLITNLKKSLLIICLAAASLISYAQSHNDHKSTITFGIKGGGNLLRFQETFDNSSGKTKSYNQYGFHAGIYVNINLDDHLAVQPQVLYTNKAGKLRFLQNSVDRDLEPIIFSGDQKFTLNYLHLPIDVIYKIPVSNNKFFFGVGPFISYCLNGKAKAKIYNYTGSNRYLSAGYDGKATFRYEPGSVKRFDYGINAIVGFKLRQGFVVSANYDLGLAEIQKDLNYELFAYPPNPENNIKTRVASLSIGYEF</sequence>
<evidence type="ECO:0000313" key="3">
    <source>
        <dbReference type="Proteomes" id="UP000282759"/>
    </source>
</evidence>
<accession>A0A437MKC7</accession>
<comment type="caution">
    <text evidence="2">The sequence shown here is derived from an EMBL/GenBank/DDBJ whole genome shotgun (WGS) entry which is preliminary data.</text>
</comment>
<proteinExistence type="predicted"/>
<evidence type="ECO:0000313" key="2">
    <source>
        <dbReference type="EMBL" id="RVT98079.1"/>
    </source>
</evidence>
<gene>
    <name evidence="2" type="ORF">EOD41_18510</name>
</gene>
<name>A0A437MKC7_9SPHI</name>
<organism evidence="2 3">
    <name type="scientific">Mucilaginibacter limnophilus</name>
    <dbReference type="NCBI Taxonomy" id="1932778"/>
    <lineage>
        <taxon>Bacteria</taxon>
        <taxon>Pseudomonadati</taxon>
        <taxon>Bacteroidota</taxon>
        <taxon>Sphingobacteriia</taxon>
        <taxon>Sphingobacteriales</taxon>
        <taxon>Sphingobacteriaceae</taxon>
        <taxon>Mucilaginibacter</taxon>
    </lineage>
</organism>
<dbReference type="AlphaFoldDB" id="A0A437MKC7"/>
<dbReference type="EMBL" id="SACK01000010">
    <property type="protein sequence ID" value="RVT98079.1"/>
    <property type="molecule type" value="Genomic_DNA"/>
</dbReference>
<dbReference type="Pfam" id="PF13568">
    <property type="entry name" value="OMP_b-brl_2"/>
    <property type="match status" value="1"/>
</dbReference>
<reference evidence="2 3" key="1">
    <citation type="submission" date="2019-01" db="EMBL/GenBank/DDBJ databases">
        <authorList>
            <person name="Chen W.-M."/>
        </authorList>
    </citation>
    <scope>NUCLEOTIDE SEQUENCE [LARGE SCALE GENOMIC DNA]</scope>
    <source>
        <strain evidence="2 3">YBJ-36</strain>
    </source>
</reference>